<dbReference type="STRING" id="1499966.U14_05152"/>
<reference evidence="2" key="1">
    <citation type="journal article" date="2015" name="PeerJ">
        <title>First genomic representation of candidate bacterial phylum KSB3 points to enhanced environmental sensing as a trigger of wastewater bulking.</title>
        <authorList>
            <person name="Sekiguchi Y."/>
            <person name="Ohashi A."/>
            <person name="Parks D.H."/>
            <person name="Yamauchi T."/>
            <person name="Tyson G.W."/>
            <person name="Hugenholtz P."/>
        </authorList>
    </citation>
    <scope>NUCLEOTIDE SEQUENCE [LARGE SCALE GENOMIC DNA]</scope>
</reference>
<organism evidence="2">
    <name type="scientific">Candidatus Moduliflexus flocculans</name>
    <dbReference type="NCBI Taxonomy" id="1499966"/>
    <lineage>
        <taxon>Bacteria</taxon>
        <taxon>Candidatus Moduliflexota</taxon>
        <taxon>Candidatus Moduliflexia</taxon>
        <taxon>Candidatus Moduliflexales</taxon>
        <taxon>Candidatus Moduliflexaceae</taxon>
    </lineage>
</organism>
<evidence type="ECO:0000313" key="2">
    <source>
        <dbReference type="EMBL" id="GAK53877.1"/>
    </source>
</evidence>
<keyword evidence="3" id="KW-1185">Reference proteome</keyword>
<name>A0A081BR46_9BACT</name>
<feature type="region of interest" description="Disordered" evidence="1">
    <location>
        <begin position="1"/>
        <end position="30"/>
    </location>
</feature>
<evidence type="ECO:0000256" key="1">
    <source>
        <dbReference type="SAM" id="MobiDB-lite"/>
    </source>
</evidence>
<evidence type="ECO:0000313" key="3">
    <source>
        <dbReference type="Proteomes" id="UP000030700"/>
    </source>
</evidence>
<sequence>MNNEPDDTSLDVASDRNDDMITPDGADDELPSSVCIARYFEGIRTLSAHKHPRCLSSELYCFLKKER</sequence>
<gene>
    <name evidence="2" type="ORF">U14_05152</name>
</gene>
<dbReference type="AlphaFoldDB" id="A0A081BR46"/>
<protein>
    <submittedName>
        <fullName evidence="2">Uncharacterized protein</fullName>
    </submittedName>
</protein>
<accession>A0A081BR46</accession>
<proteinExistence type="predicted"/>
<dbReference type="EMBL" id="DF820460">
    <property type="protein sequence ID" value="GAK53877.1"/>
    <property type="molecule type" value="Genomic_DNA"/>
</dbReference>
<dbReference type="HOGENOM" id="CLU_2803721_0_0_0"/>
<dbReference type="Proteomes" id="UP000030700">
    <property type="component" value="Unassembled WGS sequence"/>
</dbReference>